<dbReference type="OrthoDB" id="1904066at2759"/>
<gene>
    <name evidence="3" type="ORF">JCGZ_11541</name>
</gene>
<dbReference type="InterPro" id="IPR033337">
    <property type="entry name" value="TORTIFOLIA1/SINE1-2"/>
</dbReference>
<dbReference type="InterPro" id="IPR011989">
    <property type="entry name" value="ARM-like"/>
</dbReference>
<evidence type="ECO:0000256" key="1">
    <source>
        <dbReference type="SAM" id="MobiDB-lite"/>
    </source>
</evidence>
<dbReference type="SUPFAM" id="SSF48371">
    <property type="entry name" value="ARM repeat"/>
    <property type="match status" value="1"/>
</dbReference>
<dbReference type="AlphaFoldDB" id="A0A067KFY3"/>
<sequence>MAQNFKLKVLTLITKLSDRDTYNLAVAELDSIAGNLDNTTLSTFISCILSTDSTDKSLIRKQCLHLLSTLSHLYSNSLSSFLPRILSYVARRIRDHDSSIRSHCVATVSSLASKITKQPFSTAFLKPLSESVFTEQDLNAQIGSALCLAAAIDATPDPEPGRLGRMLVPKLERLLKSESYRAKSAGLVVVGSVIGVGGVKGYAGMGGLVKSLVGFLSSEDWAARKAAAEALGRLAVVERDAVAEFKSGCLKIFENRKFDKVKAAREVMHQMIESWKQVPDVSEDVSPPPRSLASSKEDASDGRYPTGSRNSHAAGSEASEIRRRTGLASRSTPPDNSAATVGRRRGSLRSAEKKTGPALFRKADCMKPLDWKVEIAVPSIASSTGIADNDNAVDRRLTKTEAKRAVSSKNADDKAVKIGGFKSGSRVVPCHDESPVSTVVASNIAENHHSNHKECEDLSLIRNQLVQIERQQSSLLDLLQRFIGSSQNGMRSLETRVYGLELALDEISYDLAVSTGRMTDSQRTTCCMLPGADFLSSKFWRKTQGRYSTSRFSSSGTPSLAALRHRADKNGNQETVSVESRRLRIEGCGGFIVNPLAEIHEIRGISQEAQH</sequence>
<accession>A0A067KFY3</accession>
<dbReference type="FunFam" id="1.25.10.10:FF:000549">
    <property type="entry name" value="ARM repeat superfamily protein"/>
    <property type="match status" value="1"/>
</dbReference>
<feature type="compositionally biased region" description="Polar residues" evidence="1">
    <location>
        <begin position="328"/>
        <end position="339"/>
    </location>
</feature>
<dbReference type="STRING" id="180498.A0A067KFY3"/>
<name>A0A067KFY3_JATCU</name>
<dbReference type="Proteomes" id="UP000027138">
    <property type="component" value="Unassembled WGS sequence"/>
</dbReference>
<dbReference type="GO" id="GO:0005874">
    <property type="term" value="C:microtubule"/>
    <property type="evidence" value="ECO:0007669"/>
    <property type="project" value="InterPro"/>
</dbReference>
<dbReference type="InterPro" id="IPR016024">
    <property type="entry name" value="ARM-type_fold"/>
</dbReference>
<evidence type="ECO:0000313" key="3">
    <source>
        <dbReference type="EMBL" id="KDP31165.1"/>
    </source>
</evidence>
<dbReference type="PANTHER" id="PTHR31355:SF8">
    <property type="entry name" value="TORTIFOLIA1-LIKE PROTEIN 3"/>
    <property type="match status" value="1"/>
</dbReference>
<dbReference type="Pfam" id="PF24714">
    <property type="entry name" value="TOR1L1_N"/>
    <property type="match status" value="1"/>
</dbReference>
<dbReference type="EMBL" id="KK914632">
    <property type="protein sequence ID" value="KDP31165.1"/>
    <property type="molecule type" value="Genomic_DNA"/>
</dbReference>
<reference evidence="3 4" key="1">
    <citation type="journal article" date="2014" name="PLoS ONE">
        <title>Global Analysis of Gene Expression Profiles in Physic Nut (Jatropha curcas L.) Seedlings Exposed to Salt Stress.</title>
        <authorList>
            <person name="Zhang L."/>
            <person name="Zhang C."/>
            <person name="Wu P."/>
            <person name="Chen Y."/>
            <person name="Li M."/>
            <person name="Jiang H."/>
            <person name="Wu G."/>
        </authorList>
    </citation>
    <scope>NUCLEOTIDE SEQUENCE [LARGE SCALE GENOMIC DNA]</scope>
    <source>
        <strain evidence="4">cv. GZQX0401</strain>
        <tissue evidence="3">Young leaves</tissue>
    </source>
</reference>
<dbReference type="KEGG" id="jcu:105640452"/>
<feature type="region of interest" description="Disordered" evidence="1">
    <location>
        <begin position="278"/>
        <end position="355"/>
    </location>
</feature>
<proteinExistence type="predicted"/>
<dbReference type="GO" id="GO:0008017">
    <property type="term" value="F:microtubule binding"/>
    <property type="evidence" value="ECO:0007669"/>
    <property type="project" value="InterPro"/>
</dbReference>
<protein>
    <recommendedName>
        <fullName evidence="2">TORTIFOLIA1/SINE1-2 N-terminal domain-containing protein</fullName>
    </recommendedName>
</protein>
<organism evidence="3 4">
    <name type="scientific">Jatropha curcas</name>
    <name type="common">Barbados nut</name>
    <dbReference type="NCBI Taxonomy" id="180498"/>
    <lineage>
        <taxon>Eukaryota</taxon>
        <taxon>Viridiplantae</taxon>
        <taxon>Streptophyta</taxon>
        <taxon>Embryophyta</taxon>
        <taxon>Tracheophyta</taxon>
        <taxon>Spermatophyta</taxon>
        <taxon>Magnoliopsida</taxon>
        <taxon>eudicotyledons</taxon>
        <taxon>Gunneridae</taxon>
        <taxon>Pentapetalae</taxon>
        <taxon>rosids</taxon>
        <taxon>fabids</taxon>
        <taxon>Malpighiales</taxon>
        <taxon>Euphorbiaceae</taxon>
        <taxon>Crotonoideae</taxon>
        <taxon>Jatropheae</taxon>
        <taxon>Jatropha</taxon>
    </lineage>
</organism>
<dbReference type="PANTHER" id="PTHR31355">
    <property type="entry name" value="MICROTUBULE-ASSOCIATED PROTEIN TORTIFOLIA1"/>
    <property type="match status" value="1"/>
</dbReference>
<evidence type="ECO:0000313" key="4">
    <source>
        <dbReference type="Proteomes" id="UP000027138"/>
    </source>
</evidence>
<keyword evidence="4" id="KW-1185">Reference proteome</keyword>
<evidence type="ECO:0000259" key="2">
    <source>
        <dbReference type="Pfam" id="PF24714"/>
    </source>
</evidence>
<dbReference type="Gene3D" id="1.25.10.10">
    <property type="entry name" value="Leucine-rich Repeat Variant"/>
    <property type="match status" value="1"/>
</dbReference>
<dbReference type="InterPro" id="IPR057600">
    <property type="entry name" value="TORTIFOLIA1/SINE1-2_N"/>
</dbReference>
<feature type="domain" description="TORTIFOLIA1/SINE1-2 N-terminal" evidence="2">
    <location>
        <begin position="4"/>
        <end position="277"/>
    </location>
</feature>